<dbReference type="Proteomes" id="UP000289784">
    <property type="component" value="Unassembled WGS sequence"/>
</dbReference>
<dbReference type="PANTHER" id="PTHR39583:SF2">
    <property type="entry name" value="TYPE II SECRETION SYSTEM PROTEIN J"/>
    <property type="match status" value="1"/>
</dbReference>
<dbReference type="AlphaFoldDB" id="A0A4V1N1H9"/>
<gene>
    <name evidence="11" type="primary">gspJ</name>
    <name evidence="11" type="ORF">EPA99_00555</name>
</gene>
<keyword evidence="12" id="KW-1185">Reference proteome</keyword>
<keyword evidence="9 10" id="KW-0472">Membrane</keyword>
<evidence type="ECO:0000256" key="4">
    <source>
        <dbReference type="ARBA" id="ARBA00022475"/>
    </source>
</evidence>
<keyword evidence="7 10" id="KW-0812">Transmembrane</keyword>
<proteinExistence type="inferred from homology"/>
<evidence type="ECO:0000313" key="12">
    <source>
        <dbReference type="Proteomes" id="UP000289784"/>
    </source>
</evidence>
<comment type="caution">
    <text evidence="11">The sequence shown here is derived from an EMBL/GenBank/DDBJ whole genome shotgun (WGS) entry which is preliminary data.</text>
</comment>
<evidence type="ECO:0000256" key="7">
    <source>
        <dbReference type="ARBA" id="ARBA00022692"/>
    </source>
</evidence>
<dbReference type="NCBIfam" id="TIGR02532">
    <property type="entry name" value="IV_pilin_GFxxxE"/>
    <property type="match status" value="1"/>
</dbReference>
<evidence type="ECO:0000256" key="8">
    <source>
        <dbReference type="ARBA" id="ARBA00022989"/>
    </source>
</evidence>
<dbReference type="OrthoDB" id="9794345at2"/>
<evidence type="ECO:0000256" key="3">
    <source>
        <dbReference type="ARBA" id="ARBA00021539"/>
    </source>
</evidence>
<keyword evidence="5" id="KW-0488">Methylation</keyword>
<protein>
    <recommendedName>
        <fullName evidence="3">Type II secretion system protein J</fullName>
    </recommendedName>
</protein>
<evidence type="ECO:0000256" key="5">
    <source>
        <dbReference type="ARBA" id="ARBA00022481"/>
    </source>
</evidence>
<reference evidence="11 12" key="1">
    <citation type="submission" date="2019-01" db="EMBL/GenBank/DDBJ databases">
        <title>Pseudoxanthomonas composti sp. nov., isolated from compost.</title>
        <authorList>
            <person name="Yang G."/>
        </authorList>
    </citation>
    <scope>NUCLEOTIDE SEQUENCE [LARGE SCALE GENOMIC DNA]</scope>
    <source>
        <strain evidence="11 12">GSS15</strain>
    </source>
</reference>
<dbReference type="Gene3D" id="3.10.610.10">
    <property type="entry name" value="GSPII I/J protein-like"/>
    <property type="match status" value="1"/>
</dbReference>
<name>A0A4V1N1H9_9GAMM</name>
<dbReference type="InterPro" id="IPR012902">
    <property type="entry name" value="N_methyl_site"/>
</dbReference>
<dbReference type="EMBL" id="SAWZ01000001">
    <property type="protein sequence ID" value="RXR08358.1"/>
    <property type="molecule type" value="Genomic_DNA"/>
</dbReference>
<organism evidence="11 12">
    <name type="scientific">Pseudoxanthomonas composti</name>
    <dbReference type="NCBI Taxonomy" id="2137479"/>
    <lineage>
        <taxon>Bacteria</taxon>
        <taxon>Pseudomonadati</taxon>
        <taxon>Pseudomonadota</taxon>
        <taxon>Gammaproteobacteria</taxon>
        <taxon>Lysobacterales</taxon>
        <taxon>Lysobacteraceae</taxon>
        <taxon>Pseudoxanthomonas</taxon>
    </lineage>
</organism>
<evidence type="ECO:0000256" key="1">
    <source>
        <dbReference type="ARBA" id="ARBA00004377"/>
    </source>
</evidence>
<dbReference type="GO" id="GO:0005886">
    <property type="term" value="C:plasma membrane"/>
    <property type="evidence" value="ECO:0007669"/>
    <property type="project" value="UniProtKB-SubCell"/>
</dbReference>
<keyword evidence="6" id="KW-0997">Cell inner membrane</keyword>
<dbReference type="Pfam" id="PF11612">
    <property type="entry name" value="T2SSJ"/>
    <property type="match status" value="1"/>
</dbReference>
<dbReference type="PROSITE" id="PS00409">
    <property type="entry name" value="PROKAR_NTER_METHYL"/>
    <property type="match status" value="1"/>
</dbReference>
<sequence length="203" mass="22340">MNHRFDRPTQGGFTLIEMLVSLALFALLGAAGVFVLAQSLDAREVVDARVARLGELQRARALLRADLAQAAVRRTRREDGATERNAFNAQPAGASGPLLSFVRRGWSNPDGAPRASLQQVEYRISEGRLERRTRPLLDGAPASAPLVLLRDVREVRTFFYDYAQWSDGWGGGAERLPAAVALEMDVAQFGRIRQVFLLPGGRQ</sequence>
<dbReference type="SUPFAM" id="SSF54523">
    <property type="entry name" value="Pili subunits"/>
    <property type="match status" value="1"/>
</dbReference>
<dbReference type="InterPro" id="IPR045584">
    <property type="entry name" value="Pilin-like"/>
</dbReference>
<evidence type="ECO:0000256" key="9">
    <source>
        <dbReference type="ARBA" id="ARBA00023136"/>
    </source>
</evidence>
<dbReference type="RefSeq" id="WP_129469251.1">
    <property type="nucleotide sequence ID" value="NZ_SAWZ01000001.1"/>
</dbReference>
<accession>A0A4V1N1H9</accession>
<dbReference type="NCBIfam" id="TIGR01711">
    <property type="entry name" value="gspJ"/>
    <property type="match status" value="1"/>
</dbReference>
<dbReference type="PANTHER" id="PTHR39583">
    <property type="entry name" value="TYPE II SECRETION SYSTEM PROTEIN J-RELATED"/>
    <property type="match status" value="1"/>
</dbReference>
<dbReference type="InterPro" id="IPR051621">
    <property type="entry name" value="T2SS_protein_J"/>
</dbReference>
<evidence type="ECO:0000313" key="11">
    <source>
        <dbReference type="EMBL" id="RXR08358.1"/>
    </source>
</evidence>
<comment type="subcellular location">
    <subcellularLocation>
        <location evidence="1">Cell inner membrane</location>
        <topology evidence="1">Single-pass membrane protein</topology>
    </subcellularLocation>
</comment>
<evidence type="ECO:0000256" key="6">
    <source>
        <dbReference type="ARBA" id="ARBA00022519"/>
    </source>
</evidence>
<feature type="transmembrane region" description="Helical" evidence="10">
    <location>
        <begin position="12"/>
        <end position="37"/>
    </location>
</feature>
<dbReference type="InterPro" id="IPR010055">
    <property type="entry name" value="T2SS_protein-GspJ"/>
</dbReference>
<dbReference type="Gene3D" id="2.10.70.20">
    <property type="entry name" value="gspk-gspi-gspj complex like domains"/>
    <property type="match status" value="1"/>
</dbReference>
<comment type="similarity">
    <text evidence="2">Belongs to the GSP J family.</text>
</comment>
<evidence type="ECO:0000256" key="10">
    <source>
        <dbReference type="SAM" id="Phobius"/>
    </source>
</evidence>
<dbReference type="Pfam" id="PF07963">
    <property type="entry name" value="N_methyl"/>
    <property type="match status" value="1"/>
</dbReference>
<dbReference type="GO" id="GO:0015627">
    <property type="term" value="C:type II protein secretion system complex"/>
    <property type="evidence" value="ECO:0007669"/>
    <property type="project" value="InterPro"/>
</dbReference>
<keyword evidence="4" id="KW-1003">Cell membrane</keyword>
<keyword evidence="8 10" id="KW-1133">Transmembrane helix</keyword>
<evidence type="ECO:0000256" key="2">
    <source>
        <dbReference type="ARBA" id="ARBA00011084"/>
    </source>
</evidence>
<dbReference type="GO" id="GO:0015628">
    <property type="term" value="P:protein secretion by the type II secretion system"/>
    <property type="evidence" value="ECO:0007669"/>
    <property type="project" value="InterPro"/>
</dbReference>